<dbReference type="Pfam" id="PF17215">
    <property type="entry name" value="Rrp44_S1"/>
    <property type="match status" value="1"/>
</dbReference>
<dbReference type="SUPFAM" id="SSF55068">
    <property type="entry name" value="Peptide methionine sulfoxide reductase"/>
    <property type="match status" value="1"/>
</dbReference>
<dbReference type="GO" id="GO:0000176">
    <property type="term" value="C:nuclear exosome (RNase complex)"/>
    <property type="evidence" value="ECO:0007669"/>
    <property type="project" value="TreeGrafter"/>
</dbReference>
<evidence type="ECO:0000256" key="1">
    <source>
        <dbReference type="ARBA" id="ARBA00005591"/>
    </source>
</evidence>
<comment type="similarity">
    <text evidence="1">Belongs to the MsrA Met sulfoxide reductase family.</text>
</comment>
<sequence>MAAGALNLASPEVKIQLDSAESSDPIDVEQKEMRETNSLVEEFMLLANISVARKIEETFPQTAVLRRHMPPPKTNFEKLQDILIKRKGLKLDVSSSGTLAASLDLCVDEKEPAFNTLVRIMATRCMLSAEYFCSGSVGKDTFGHYGLASPIYTHFTSPIRRYAALLPSCIDVLAHRQLAAAIGYTPLHASLHSKNHVERVLDVVNRRHRMAQMAGRASVEFYVGLALKGRNEKESKLLGKGAEVREEAFVIRTFRNGLNVFISKLGIEGLITFKKDMEFDADNYFITVGGDTKIAVFDKVTVQPLGMFGRLKNLFASPVIDPSKFRAAMSTSITQPQTATFAAGCFWGVEHIFLKHYPPSEGKGILSTTVGYTGGNPLVTNPTYKVVCGGATDHAEALKIEFDPTKVSYDELVEFFYRTHDPTTVDRQGADTGTQYRSAIFTHSEEQEAIAKRVTEEIQAKHFTPKGEKIVTEIVQAGPWWDAEEYHQLYLFKNPSGYQCPTHRLHW</sequence>
<dbReference type="GO" id="GO:0004519">
    <property type="term" value="F:endonuclease activity"/>
    <property type="evidence" value="ECO:0007669"/>
    <property type="project" value="TreeGrafter"/>
</dbReference>
<dbReference type="InterPro" id="IPR036509">
    <property type="entry name" value="Met_Sox_Rdtase_MsrA_sf"/>
</dbReference>
<reference evidence="8" key="1">
    <citation type="submission" date="2022-07" db="EMBL/GenBank/DDBJ databases">
        <title>Genome Sequence of Agrocybe chaxingu.</title>
        <authorList>
            <person name="Buettner E."/>
        </authorList>
    </citation>
    <scope>NUCLEOTIDE SEQUENCE</scope>
    <source>
        <strain evidence="8">MP-N11</strain>
    </source>
</reference>
<evidence type="ECO:0000313" key="8">
    <source>
        <dbReference type="EMBL" id="KAJ3490646.1"/>
    </source>
</evidence>
<evidence type="ECO:0000313" key="9">
    <source>
        <dbReference type="Proteomes" id="UP001148786"/>
    </source>
</evidence>
<evidence type="ECO:0000256" key="3">
    <source>
        <dbReference type="ARBA" id="ARBA00023002"/>
    </source>
</evidence>
<dbReference type="InterPro" id="IPR033770">
    <property type="entry name" value="RRP44_S1"/>
</dbReference>
<dbReference type="InterPro" id="IPR050180">
    <property type="entry name" value="RNR_Ribonuclease"/>
</dbReference>
<dbReference type="PANTHER" id="PTHR23355:SF35">
    <property type="entry name" value="EXOSOME COMPLEX EXONUCLEASE RRP44"/>
    <property type="match status" value="1"/>
</dbReference>
<protein>
    <recommendedName>
        <fullName evidence="2">peptide-methionine (S)-S-oxide reductase</fullName>
        <ecNumber evidence="2">1.8.4.11</ecNumber>
    </recommendedName>
    <alternativeName>
        <fullName evidence="4">Peptide-methionine (S)-S-oxide reductase</fullName>
    </alternativeName>
</protein>
<dbReference type="GO" id="GO:0000175">
    <property type="term" value="F:3'-5'-RNA exonuclease activity"/>
    <property type="evidence" value="ECO:0007669"/>
    <property type="project" value="TreeGrafter"/>
</dbReference>
<dbReference type="Proteomes" id="UP001148786">
    <property type="component" value="Unassembled WGS sequence"/>
</dbReference>
<dbReference type="InterPro" id="IPR001900">
    <property type="entry name" value="RNase_II/R"/>
</dbReference>
<proteinExistence type="inferred from homology"/>
<comment type="catalytic activity">
    <reaction evidence="5">
        <text>L-methionyl-[protein] + [thioredoxin]-disulfide + H2O = L-methionyl-(S)-S-oxide-[protein] + [thioredoxin]-dithiol</text>
        <dbReference type="Rhea" id="RHEA:14217"/>
        <dbReference type="Rhea" id="RHEA-COMP:10698"/>
        <dbReference type="Rhea" id="RHEA-COMP:10700"/>
        <dbReference type="Rhea" id="RHEA-COMP:12313"/>
        <dbReference type="Rhea" id="RHEA-COMP:12315"/>
        <dbReference type="ChEBI" id="CHEBI:15377"/>
        <dbReference type="ChEBI" id="CHEBI:16044"/>
        <dbReference type="ChEBI" id="CHEBI:29950"/>
        <dbReference type="ChEBI" id="CHEBI:44120"/>
        <dbReference type="ChEBI" id="CHEBI:50058"/>
        <dbReference type="EC" id="1.8.4.11"/>
    </reaction>
</comment>
<dbReference type="GO" id="GO:0008113">
    <property type="term" value="F:peptide-methionine (S)-S-oxide reductase activity"/>
    <property type="evidence" value="ECO:0007669"/>
    <property type="project" value="UniProtKB-EC"/>
</dbReference>
<dbReference type="PANTHER" id="PTHR23355">
    <property type="entry name" value="RIBONUCLEASE"/>
    <property type="match status" value="1"/>
</dbReference>
<dbReference type="SMART" id="SM00955">
    <property type="entry name" value="RNB"/>
    <property type="match status" value="1"/>
</dbReference>
<evidence type="ECO:0000256" key="5">
    <source>
        <dbReference type="ARBA" id="ARBA00047806"/>
    </source>
</evidence>
<dbReference type="NCBIfam" id="TIGR00401">
    <property type="entry name" value="msrA"/>
    <property type="match status" value="1"/>
</dbReference>
<dbReference type="GO" id="GO:0071031">
    <property type="term" value="P:nuclear mRNA surveillance of mRNA 3'-end processing"/>
    <property type="evidence" value="ECO:0007669"/>
    <property type="project" value="TreeGrafter"/>
</dbReference>
<dbReference type="EC" id="1.8.4.11" evidence="2"/>
<dbReference type="SUPFAM" id="SSF50249">
    <property type="entry name" value="Nucleic acid-binding proteins"/>
    <property type="match status" value="2"/>
</dbReference>
<dbReference type="FunFam" id="3.30.1060.10:FF:000006">
    <property type="entry name" value="Peptide methionine sulfoxide reductase"/>
    <property type="match status" value="1"/>
</dbReference>
<feature type="domain" description="RNB" evidence="7">
    <location>
        <begin position="3"/>
        <end position="184"/>
    </location>
</feature>
<dbReference type="Pfam" id="PF01625">
    <property type="entry name" value="PMSR"/>
    <property type="match status" value="1"/>
</dbReference>
<dbReference type="InterPro" id="IPR002569">
    <property type="entry name" value="Met_Sox_Rdtase_MsrA_dom"/>
</dbReference>
<evidence type="ECO:0000259" key="7">
    <source>
        <dbReference type="SMART" id="SM00955"/>
    </source>
</evidence>
<evidence type="ECO:0000256" key="4">
    <source>
        <dbReference type="ARBA" id="ARBA00030643"/>
    </source>
</evidence>
<comment type="catalytic activity">
    <reaction evidence="6">
        <text>[thioredoxin]-disulfide + L-methionine + H2O = L-methionine (S)-S-oxide + [thioredoxin]-dithiol</text>
        <dbReference type="Rhea" id="RHEA:19993"/>
        <dbReference type="Rhea" id="RHEA-COMP:10698"/>
        <dbReference type="Rhea" id="RHEA-COMP:10700"/>
        <dbReference type="ChEBI" id="CHEBI:15377"/>
        <dbReference type="ChEBI" id="CHEBI:29950"/>
        <dbReference type="ChEBI" id="CHEBI:50058"/>
        <dbReference type="ChEBI" id="CHEBI:57844"/>
        <dbReference type="ChEBI" id="CHEBI:58772"/>
        <dbReference type="EC" id="1.8.4.11"/>
    </reaction>
</comment>
<keyword evidence="9" id="KW-1185">Reference proteome</keyword>
<dbReference type="InterPro" id="IPR012340">
    <property type="entry name" value="NA-bd_OB-fold"/>
</dbReference>
<accession>A0A9W8JP90</accession>
<dbReference type="EMBL" id="JANKHO010002605">
    <property type="protein sequence ID" value="KAJ3490646.1"/>
    <property type="molecule type" value="Genomic_DNA"/>
</dbReference>
<dbReference type="Gene3D" id="2.40.50.140">
    <property type="entry name" value="Nucleic acid-binding proteins"/>
    <property type="match status" value="1"/>
</dbReference>
<dbReference type="GO" id="GO:0000177">
    <property type="term" value="C:cytoplasmic exosome (RNase complex)"/>
    <property type="evidence" value="ECO:0007669"/>
    <property type="project" value="TreeGrafter"/>
</dbReference>
<comment type="caution">
    <text evidence="8">The sequence shown here is derived from an EMBL/GenBank/DDBJ whole genome shotgun (WGS) entry which is preliminary data.</text>
</comment>
<dbReference type="HAMAP" id="MF_01401">
    <property type="entry name" value="MsrA"/>
    <property type="match status" value="1"/>
</dbReference>
<dbReference type="Pfam" id="PF00773">
    <property type="entry name" value="RNB"/>
    <property type="match status" value="1"/>
</dbReference>
<evidence type="ECO:0000256" key="6">
    <source>
        <dbReference type="ARBA" id="ARBA00048782"/>
    </source>
</evidence>
<dbReference type="AlphaFoldDB" id="A0A9W8JP90"/>
<dbReference type="GO" id="GO:0034599">
    <property type="term" value="P:cellular response to oxidative stress"/>
    <property type="evidence" value="ECO:0007669"/>
    <property type="project" value="UniProtKB-ARBA"/>
</dbReference>
<keyword evidence="3" id="KW-0560">Oxidoreductase</keyword>
<evidence type="ECO:0000256" key="2">
    <source>
        <dbReference type="ARBA" id="ARBA00012502"/>
    </source>
</evidence>
<gene>
    <name evidence="8" type="ORF">NLJ89_g11416</name>
</gene>
<name>A0A9W8JP90_9AGAR</name>
<organism evidence="8 9">
    <name type="scientific">Agrocybe chaxingu</name>
    <dbReference type="NCBI Taxonomy" id="84603"/>
    <lineage>
        <taxon>Eukaryota</taxon>
        <taxon>Fungi</taxon>
        <taxon>Dikarya</taxon>
        <taxon>Basidiomycota</taxon>
        <taxon>Agaricomycotina</taxon>
        <taxon>Agaricomycetes</taxon>
        <taxon>Agaricomycetidae</taxon>
        <taxon>Agaricales</taxon>
        <taxon>Agaricineae</taxon>
        <taxon>Strophariaceae</taxon>
        <taxon>Agrocybe</taxon>
    </lineage>
</organism>
<dbReference type="OrthoDB" id="77405at2759"/>
<dbReference type="Gene3D" id="3.30.1060.10">
    <property type="entry name" value="Peptide methionine sulphoxide reductase MsrA"/>
    <property type="match status" value="1"/>
</dbReference>
<dbReference type="GO" id="GO:0003723">
    <property type="term" value="F:RNA binding"/>
    <property type="evidence" value="ECO:0007669"/>
    <property type="project" value="InterPro"/>
</dbReference>
<dbReference type="GO" id="GO:0016075">
    <property type="term" value="P:rRNA catabolic process"/>
    <property type="evidence" value="ECO:0007669"/>
    <property type="project" value="TreeGrafter"/>
</dbReference>